<organism evidence="1 2">
    <name type="scientific">Sphingomonas mucosissima</name>
    <dbReference type="NCBI Taxonomy" id="370959"/>
    <lineage>
        <taxon>Bacteria</taxon>
        <taxon>Pseudomonadati</taxon>
        <taxon>Pseudomonadota</taxon>
        <taxon>Alphaproteobacteria</taxon>
        <taxon>Sphingomonadales</taxon>
        <taxon>Sphingomonadaceae</taxon>
        <taxon>Sphingomonas</taxon>
    </lineage>
</organism>
<protein>
    <recommendedName>
        <fullName evidence="3">Mannitol dehydrogenase C-terminal domain-containing protein</fullName>
    </recommendedName>
</protein>
<dbReference type="Proteomes" id="UP000197783">
    <property type="component" value="Unassembled WGS sequence"/>
</dbReference>
<gene>
    <name evidence="1" type="ORF">SPMU_32160</name>
</gene>
<accession>A0A245ZDY7</accession>
<proteinExistence type="predicted"/>
<dbReference type="EMBL" id="NBBJ01000007">
    <property type="protein sequence ID" value="OWK27971.1"/>
    <property type="molecule type" value="Genomic_DNA"/>
</dbReference>
<evidence type="ECO:0000313" key="2">
    <source>
        <dbReference type="Proteomes" id="UP000197783"/>
    </source>
</evidence>
<evidence type="ECO:0000313" key="1">
    <source>
        <dbReference type="EMBL" id="OWK27971.1"/>
    </source>
</evidence>
<name>A0A245ZDY7_9SPHN</name>
<dbReference type="Gene3D" id="3.40.50.720">
    <property type="entry name" value="NAD(P)-binding Rossmann-like Domain"/>
    <property type="match status" value="1"/>
</dbReference>
<sequence length="415" mass="45089">MLQCLTIGGFHVAHPFWRGPSWPRLDRSCLQRQGSELFLFNRAQSSVKATGATSLGSDRRNALLATGGPHRYLSQKPGGVAADRFAVCYDGFVTYDDDTLLVAIETVLDRARRAADGVIVTASIIAQENYSPVIAALNELAHRREAGEAIGPISFIACENTLSAPALFMDAAVQPMLTTESQVHVTPVHALVDRMCVGLEEVETGDGPAVLVVAEDFGSVKLQLNPGSEGLVALCEGTTVEFSRHVDTEKQIKSWLLNGTHWVIALQAFEASHGDQALKLNEFLLSHPSRLEFARMAMREMQEGVALLLRGDPQFQGFVDEVDVDAYLTQAADAILRRFCSNEDPITRILARFRAPTPDSVDTIVNFSKRFADRVDGPMQAYEARRGALPPAASRGVVSLMRLVANGIFINAAAA</sequence>
<evidence type="ECO:0008006" key="3">
    <source>
        <dbReference type="Google" id="ProtNLM"/>
    </source>
</evidence>
<dbReference type="AlphaFoldDB" id="A0A245ZDY7"/>
<dbReference type="RefSeq" id="WP_088335224.1">
    <property type="nucleotide sequence ID" value="NZ_NBBJ01000007.1"/>
</dbReference>
<comment type="caution">
    <text evidence="1">The sequence shown here is derived from an EMBL/GenBank/DDBJ whole genome shotgun (WGS) entry which is preliminary data.</text>
</comment>
<reference evidence="1 2" key="1">
    <citation type="submission" date="2017-03" db="EMBL/GenBank/DDBJ databases">
        <title>Genome sequence of Sphingomonas mucosissima DSM 17494.</title>
        <authorList>
            <person name="Poehlein A."/>
            <person name="Wuebbeler J.H."/>
            <person name="Steinbuechel A."/>
            <person name="Daniel R."/>
        </authorList>
    </citation>
    <scope>NUCLEOTIDE SEQUENCE [LARGE SCALE GENOMIC DNA]</scope>
    <source>
        <strain evidence="1 2">DSM 17494</strain>
    </source>
</reference>
<keyword evidence="2" id="KW-1185">Reference proteome</keyword>
<dbReference type="OrthoDB" id="8477723at2"/>